<dbReference type="Proteomes" id="UP000800092">
    <property type="component" value="Unassembled WGS sequence"/>
</dbReference>
<dbReference type="InterPro" id="IPR039261">
    <property type="entry name" value="FNR_nucleotide-bd"/>
</dbReference>
<dbReference type="GO" id="GO:0016491">
    <property type="term" value="F:oxidoreductase activity"/>
    <property type="evidence" value="ECO:0007669"/>
    <property type="project" value="UniProtKB-KW"/>
</dbReference>
<evidence type="ECO:0000256" key="3">
    <source>
        <dbReference type="ARBA" id="ARBA00040516"/>
    </source>
</evidence>
<accession>A0A6A6H8H0</accession>
<keyword evidence="1" id="KW-0560">Oxidoreductase</keyword>
<evidence type="ECO:0000259" key="5">
    <source>
        <dbReference type="PROSITE" id="PS51384"/>
    </source>
</evidence>
<dbReference type="InterPro" id="IPR017927">
    <property type="entry name" value="FAD-bd_FR_type"/>
</dbReference>
<dbReference type="InterPro" id="IPR052128">
    <property type="entry name" value="Oxidoreductase_NAD-binding"/>
</dbReference>
<organism evidence="6 7">
    <name type="scientific">Viridothelium virens</name>
    <name type="common">Speckled blister lichen</name>
    <name type="synonym">Trypethelium virens</name>
    <dbReference type="NCBI Taxonomy" id="1048519"/>
    <lineage>
        <taxon>Eukaryota</taxon>
        <taxon>Fungi</taxon>
        <taxon>Dikarya</taxon>
        <taxon>Ascomycota</taxon>
        <taxon>Pezizomycotina</taxon>
        <taxon>Dothideomycetes</taxon>
        <taxon>Dothideomycetes incertae sedis</taxon>
        <taxon>Trypetheliales</taxon>
        <taxon>Trypetheliaceae</taxon>
        <taxon>Viridothelium</taxon>
    </lineage>
</organism>
<dbReference type="GO" id="GO:0005739">
    <property type="term" value="C:mitochondrion"/>
    <property type="evidence" value="ECO:0007669"/>
    <property type="project" value="TreeGrafter"/>
</dbReference>
<dbReference type="AlphaFoldDB" id="A0A6A6H8H0"/>
<dbReference type="Pfam" id="PF00175">
    <property type="entry name" value="NAD_binding_1"/>
    <property type="match status" value="1"/>
</dbReference>
<dbReference type="CDD" id="cd00322">
    <property type="entry name" value="FNR_like"/>
    <property type="match status" value="1"/>
</dbReference>
<proteinExistence type="predicted"/>
<evidence type="ECO:0000256" key="2">
    <source>
        <dbReference type="ARBA" id="ARBA00023027"/>
    </source>
</evidence>
<evidence type="ECO:0000256" key="1">
    <source>
        <dbReference type="ARBA" id="ARBA00023002"/>
    </source>
</evidence>
<keyword evidence="7" id="KW-1185">Reference proteome</keyword>
<dbReference type="SUPFAM" id="SSF63380">
    <property type="entry name" value="Riboflavin synthase domain-like"/>
    <property type="match status" value="1"/>
</dbReference>
<dbReference type="SUPFAM" id="SSF52343">
    <property type="entry name" value="Ferredoxin reductase-like, C-terminal NADP-linked domain"/>
    <property type="match status" value="1"/>
</dbReference>
<dbReference type="EMBL" id="ML991799">
    <property type="protein sequence ID" value="KAF2234302.1"/>
    <property type="molecule type" value="Genomic_DNA"/>
</dbReference>
<feature type="region of interest" description="Disordered" evidence="4">
    <location>
        <begin position="1"/>
        <end position="21"/>
    </location>
</feature>
<dbReference type="Gene3D" id="3.40.50.80">
    <property type="entry name" value="Nucleotide-binding domain of ferredoxin-NADP reductase (FNR) module"/>
    <property type="match status" value="1"/>
</dbReference>
<dbReference type="OrthoDB" id="436496at2759"/>
<evidence type="ECO:0000313" key="7">
    <source>
        <dbReference type="Proteomes" id="UP000800092"/>
    </source>
</evidence>
<evidence type="ECO:0000313" key="6">
    <source>
        <dbReference type="EMBL" id="KAF2234302.1"/>
    </source>
</evidence>
<name>A0A6A6H8H0_VIRVR</name>
<evidence type="ECO:0000256" key="4">
    <source>
        <dbReference type="SAM" id="MobiDB-lite"/>
    </source>
</evidence>
<keyword evidence="2" id="KW-0520">NAD</keyword>
<dbReference type="InterPro" id="IPR001433">
    <property type="entry name" value="OxRdtase_FAD/NAD-bd"/>
</dbReference>
<dbReference type="PANTHER" id="PTHR46505">
    <property type="entry name" value="OXIDOREDUCTASE NAD-BINDING DOMAIN-CONTAINING PROTEIN 1"/>
    <property type="match status" value="1"/>
</dbReference>
<feature type="domain" description="FAD-binding FR-type" evidence="5">
    <location>
        <begin position="21"/>
        <end position="139"/>
    </location>
</feature>
<reference evidence="6" key="1">
    <citation type="journal article" date="2020" name="Stud. Mycol.">
        <title>101 Dothideomycetes genomes: a test case for predicting lifestyles and emergence of pathogens.</title>
        <authorList>
            <person name="Haridas S."/>
            <person name="Albert R."/>
            <person name="Binder M."/>
            <person name="Bloem J."/>
            <person name="Labutti K."/>
            <person name="Salamov A."/>
            <person name="Andreopoulos B."/>
            <person name="Baker S."/>
            <person name="Barry K."/>
            <person name="Bills G."/>
            <person name="Bluhm B."/>
            <person name="Cannon C."/>
            <person name="Castanera R."/>
            <person name="Culley D."/>
            <person name="Daum C."/>
            <person name="Ezra D."/>
            <person name="Gonzalez J."/>
            <person name="Henrissat B."/>
            <person name="Kuo A."/>
            <person name="Liang C."/>
            <person name="Lipzen A."/>
            <person name="Lutzoni F."/>
            <person name="Magnuson J."/>
            <person name="Mondo S."/>
            <person name="Nolan M."/>
            <person name="Ohm R."/>
            <person name="Pangilinan J."/>
            <person name="Park H.-J."/>
            <person name="Ramirez L."/>
            <person name="Alfaro M."/>
            <person name="Sun H."/>
            <person name="Tritt A."/>
            <person name="Yoshinaga Y."/>
            <person name="Zwiers L.-H."/>
            <person name="Turgeon B."/>
            <person name="Goodwin S."/>
            <person name="Spatafora J."/>
            <person name="Crous P."/>
            <person name="Grigoriev I."/>
        </authorList>
    </citation>
    <scope>NUCLEOTIDE SEQUENCE</scope>
    <source>
        <strain evidence="6">Tuck. ex Michener</strain>
    </source>
</reference>
<dbReference type="PANTHER" id="PTHR46505:SF1">
    <property type="entry name" value="OXIDOREDUCTASE NAD-BINDING DOMAIN-CONTAINING PROTEIN 1"/>
    <property type="match status" value="1"/>
</dbReference>
<sequence>MAAVREKLSHEERTAAEPREDGLHPVKLNRIEQVNESIRLLRLSVLDHQRGVKFLPGQWLDIFIPGLPKAGGFTITSIPRDAEPVGENADKADGRPYLELAVQNSPKNPPAARLWRPSDEILGTQLVVRVGGSFVFPPLGVPPQFVKRLVIIAGGVGINPLISILAHLHYTNTMPPSVQFLYSTKIGQPSPKLEDVLFLDRLRSILKGNEDRMRLSLFITGQRLELETGSGIDLHYRRIGQHDLREALGPVSERRNAFCYVCGPQGMTDELVARVRNEDSVVPDQVLCEKWW</sequence>
<gene>
    <name evidence="6" type="ORF">EV356DRAFT_523772</name>
</gene>
<dbReference type="InterPro" id="IPR017938">
    <property type="entry name" value="Riboflavin_synthase-like_b-brl"/>
</dbReference>
<dbReference type="Gene3D" id="2.40.30.10">
    <property type="entry name" value="Translation factors"/>
    <property type="match status" value="1"/>
</dbReference>
<protein>
    <recommendedName>
        <fullName evidence="3">Oxidoreductase NAD-binding domain-containing protein 1</fullName>
    </recommendedName>
</protein>
<dbReference type="PROSITE" id="PS51384">
    <property type="entry name" value="FAD_FR"/>
    <property type="match status" value="1"/>
</dbReference>